<evidence type="ECO:0000313" key="2">
    <source>
        <dbReference type="Proteomes" id="UP001055879"/>
    </source>
</evidence>
<sequence>MKHVGSTPTTLFVGDLVTEPVGQEGDQQAVFEMAMRFEEKSYDDMGKTKKLAKGEALAARVVELGDSMDQGSVSENGTILEEMAQSNLNESTVDLIQEKAQKIISNDNSHKLKERNVEKKSKILPNRKRFGKICQFIKRVFGRRPKYPDASTRTTT</sequence>
<comment type="caution">
    <text evidence="1">The sequence shown here is derived from an EMBL/GenBank/DDBJ whole genome shotgun (WGS) entry which is preliminary data.</text>
</comment>
<reference evidence="1 2" key="2">
    <citation type="journal article" date="2022" name="Mol. Ecol. Resour.">
        <title>The genomes of chicory, endive, great burdock and yacon provide insights into Asteraceae paleo-polyploidization history and plant inulin production.</title>
        <authorList>
            <person name="Fan W."/>
            <person name="Wang S."/>
            <person name="Wang H."/>
            <person name="Wang A."/>
            <person name="Jiang F."/>
            <person name="Liu H."/>
            <person name="Zhao H."/>
            <person name="Xu D."/>
            <person name="Zhang Y."/>
        </authorList>
    </citation>
    <scope>NUCLEOTIDE SEQUENCE [LARGE SCALE GENOMIC DNA]</scope>
    <source>
        <strain evidence="2">cv. Niubang</strain>
    </source>
</reference>
<accession>A0ACB8Y345</accession>
<keyword evidence="2" id="KW-1185">Reference proteome</keyword>
<evidence type="ECO:0000313" key="1">
    <source>
        <dbReference type="EMBL" id="KAI3678201.1"/>
    </source>
</evidence>
<dbReference type="EMBL" id="CM042060">
    <property type="protein sequence ID" value="KAI3678201.1"/>
    <property type="molecule type" value="Genomic_DNA"/>
</dbReference>
<organism evidence="1 2">
    <name type="scientific">Arctium lappa</name>
    <name type="common">Greater burdock</name>
    <name type="synonym">Lappa major</name>
    <dbReference type="NCBI Taxonomy" id="4217"/>
    <lineage>
        <taxon>Eukaryota</taxon>
        <taxon>Viridiplantae</taxon>
        <taxon>Streptophyta</taxon>
        <taxon>Embryophyta</taxon>
        <taxon>Tracheophyta</taxon>
        <taxon>Spermatophyta</taxon>
        <taxon>Magnoliopsida</taxon>
        <taxon>eudicotyledons</taxon>
        <taxon>Gunneridae</taxon>
        <taxon>Pentapetalae</taxon>
        <taxon>asterids</taxon>
        <taxon>campanulids</taxon>
        <taxon>Asterales</taxon>
        <taxon>Asteraceae</taxon>
        <taxon>Carduoideae</taxon>
        <taxon>Cardueae</taxon>
        <taxon>Arctiinae</taxon>
        <taxon>Arctium</taxon>
    </lineage>
</organism>
<proteinExistence type="predicted"/>
<protein>
    <submittedName>
        <fullName evidence="1">Uncharacterized protein</fullName>
    </submittedName>
</protein>
<gene>
    <name evidence="1" type="ORF">L6452_37486</name>
</gene>
<dbReference type="Proteomes" id="UP001055879">
    <property type="component" value="Linkage Group LG14"/>
</dbReference>
<name>A0ACB8Y345_ARCLA</name>
<reference evidence="2" key="1">
    <citation type="journal article" date="2022" name="Mol. Ecol. Resour.">
        <title>The genomes of chicory, endive, great burdock and yacon provide insights into Asteraceae palaeo-polyploidization history and plant inulin production.</title>
        <authorList>
            <person name="Fan W."/>
            <person name="Wang S."/>
            <person name="Wang H."/>
            <person name="Wang A."/>
            <person name="Jiang F."/>
            <person name="Liu H."/>
            <person name="Zhao H."/>
            <person name="Xu D."/>
            <person name="Zhang Y."/>
        </authorList>
    </citation>
    <scope>NUCLEOTIDE SEQUENCE [LARGE SCALE GENOMIC DNA]</scope>
    <source>
        <strain evidence="2">cv. Niubang</strain>
    </source>
</reference>